<keyword evidence="9 13" id="KW-0275">Fatty acid biosynthesis</keyword>
<dbReference type="UniPathway" id="UPA00094"/>
<dbReference type="InterPro" id="IPR013751">
    <property type="entry name" value="ACP_syn_III_N"/>
</dbReference>
<dbReference type="Proteomes" id="UP000230646">
    <property type="component" value="Unassembled WGS sequence"/>
</dbReference>
<evidence type="ECO:0000313" key="21">
    <source>
        <dbReference type="Proteomes" id="UP000228560"/>
    </source>
</evidence>
<dbReference type="FunFam" id="3.40.47.10:FF:000004">
    <property type="entry name" value="3-oxoacyl-[acyl-carrier-protein] synthase 3"/>
    <property type="match status" value="1"/>
</dbReference>
<accession>A0A1J5GE05</accession>
<dbReference type="Proteomes" id="UP000231493">
    <property type="component" value="Unassembled WGS sequence"/>
</dbReference>
<reference evidence="17" key="3">
    <citation type="submission" date="2017-09" db="EMBL/GenBank/DDBJ databases">
        <title>Depth-based differentiation of microbial function through sediment-hosted aquifers and enrichment of novel symbionts in the deep terrestrial subsurface.</title>
        <authorList>
            <person name="Probst A.J."/>
            <person name="Ladd B."/>
            <person name="Jarett J.K."/>
            <person name="Geller-Mcgrath D.E."/>
            <person name="Sieber C.M.K."/>
            <person name="Emerson J.B."/>
            <person name="Anantharaman K."/>
            <person name="Thomas B.C."/>
            <person name="Malmstrom R."/>
            <person name="Stieglmeier M."/>
            <person name="Klingl A."/>
            <person name="Woyke T."/>
            <person name="Ryan C.M."/>
            <person name="Banfield J.F."/>
        </authorList>
    </citation>
    <scope>NUCLEOTIDE SEQUENCE</scope>
    <source>
        <strain evidence="17">CG_4_8_14_3_um_filter_34_18</strain>
    </source>
</reference>
<comment type="similarity">
    <text evidence="2 13">Belongs to the thiolase-like superfamily. FabH family.</text>
</comment>
<dbReference type="GO" id="GO:0033818">
    <property type="term" value="F:beta-ketoacyl-acyl-carrier-protein synthase III activity"/>
    <property type="evidence" value="ECO:0007669"/>
    <property type="project" value="UniProtKB-UniRule"/>
</dbReference>
<feature type="active site" evidence="13">
    <location>
        <position position="256"/>
    </location>
</feature>
<dbReference type="Pfam" id="PF08541">
    <property type="entry name" value="ACP_syn_III_C"/>
    <property type="match status" value="1"/>
</dbReference>
<dbReference type="HAMAP" id="MF_01815">
    <property type="entry name" value="FabH"/>
    <property type="match status" value="1"/>
</dbReference>
<evidence type="ECO:0000256" key="5">
    <source>
        <dbReference type="ARBA" id="ARBA00022516"/>
    </source>
</evidence>
<organism evidence="16 20">
    <name type="scientific">Candidatus Infernicultor aquiphilus</name>
    <dbReference type="NCBI Taxonomy" id="1805029"/>
    <lineage>
        <taxon>Bacteria</taxon>
        <taxon>Pseudomonadati</taxon>
        <taxon>Atribacterota</taxon>
        <taxon>Candidatus Phoenicimicrobiia</taxon>
        <taxon>Candidatus Pheonicimicrobiales</taxon>
        <taxon>Candidatus Phoenicimicrobiaceae</taxon>
        <taxon>Candidatus Infernicultor</taxon>
    </lineage>
</organism>
<keyword evidence="6 13" id="KW-0808">Transferase</keyword>
<evidence type="ECO:0000256" key="2">
    <source>
        <dbReference type="ARBA" id="ARBA00008642"/>
    </source>
</evidence>
<evidence type="ECO:0000256" key="13">
    <source>
        <dbReference type="HAMAP-Rule" id="MF_01815"/>
    </source>
</evidence>
<evidence type="ECO:0000313" key="18">
    <source>
        <dbReference type="EMBL" id="PIY33584.1"/>
    </source>
</evidence>
<keyword evidence="8 13" id="KW-0443">Lipid metabolism</keyword>
<keyword evidence="7 13" id="KW-0276">Fatty acid metabolism</keyword>
<dbReference type="Proteomes" id="UP000182763">
    <property type="component" value="Unassembled WGS sequence"/>
</dbReference>
<reference evidence="16 20" key="1">
    <citation type="journal article" date="2016" name="Environ. Microbiol.">
        <title>Genomic resolution of a cold subsurface aquifer community provides metabolic insights for novel microbes adapted to high CO concentrations.</title>
        <authorList>
            <person name="Probst A.J."/>
            <person name="Castelle C.J."/>
            <person name="Singh A."/>
            <person name="Brown C.T."/>
            <person name="Anantharaman K."/>
            <person name="Sharon I."/>
            <person name="Hug L.A."/>
            <person name="Burstein D."/>
            <person name="Emerson J.B."/>
            <person name="Thomas B.C."/>
            <person name="Banfield J.F."/>
        </authorList>
    </citation>
    <scope>NUCLEOTIDE SEQUENCE [LARGE SCALE GENOMIC DNA]</scope>
    <source>
        <strain evidence="16">CG2_30_33_13</strain>
    </source>
</reference>
<keyword evidence="11 13" id="KW-0012">Acyltransferase</keyword>
<keyword evidence="4 13" id="KW-0963">Cytoplasm</keyword>
<proteinExistence type="inferred from homology"/>
<comment type="subcellular location">
    <subcellularLocation>
        <location evidence="13">Cytoplasm</location>
    </subcellularLocation>
</comment>
<dbReference type="STRING" id="1805029.AUK42_04185"/>
<dbReference type="EMBL" id="PFIP01000051">
    <property type="protein sequence ID" value="PIX34752.1"/>
    <property type="molecule type" value="Genomic_DNA"/>
</dbReference>
<accession>A0A2M7PTC0</accession>
<dbReference type="CDD" id="cd00830">
    <property type="entry name" value="KAS_III"/>
    <property type="match status" value="1"/>
</dbReference>
<evidence type="ECO:0000256" key="9">
    <source>
        <dbReference type="ARBA" id="ARBA00023160"/>
    </source>
</evidence>
<evidence type="ECO:0000256" key="10">
    <source>
        <dbReference type="ARBA" id="ARBA00023268"/>
    </source>
</evidence>
<dbReference type="InterPro" id="IPR016039">
    <property type="entry name" value="Thiolase-like"/>
</dbReference>
<dbReference type="NCBIfam" id="TIGR00747">
    <property type="entry name" value="fabH"/>
    <property type="match status" value="1"/>
</dbReference>
<gene>
    <name evidence="13" type="primary">fabH</name>
    <name evidence="16" type="ORF">AUK42_04185</name>
    <name evidence="19" type="ORF">CO097_07825</name>
    <name evidence="18" type="ORF">COZ07_01550</name>
    <name evidence="17" type="ORF">COZ58_02920</name>
</gene>
<dbReference type="Proteomes" id="UP000228560">
    <property type="component" value="Unassembled WGS sequence"/>
</dbReference>
<comment type="domain">
    <text evidence="13">The last Arg residue of the ACP-binding site is essential for the weak association between ACP/AcpP and FabH.</text>
</comment>
<dbReference type="EC" id="2.3.1.180" evidence="3 13"/>
<reference evidence="21 22" key="2">
    <citation type="submission" date="2017-09" db="EMBL/GenBank/DDBJ databases">
        <title>Depth-based differentiation of microbial function through sediment-hosted aquifers and enrichment of novel symbionts in the deep terrestrial subsurface.</title>
        <authorList>
            <person name="Probst A.J."/>
            <person name="Ladd B."/>
            <person name="Jarett J.K."/>
            <person name="Geller-Mcgrath D.E."/>
            <person name="Sieber C.M."/>
            <person name="Emerson J.B."/>
            <person name="Anantharaman K."/>
            <person name="Thomas B.C."/>
            <person name="Malmstrom R."/>
            <person name="Stieglmeier M."/>
            <person name="Klingl A."/>
            <person name="Woyke T."/>
            <person name="Ryan C.M."/>
            <person name="Banfield J.F."/>
        </authorList>
    </citation>
    <scope>NUCLEOTIDE SEQUENCE [LARGE SCALE GENOMIC DNA]</scope>
    <source>
        <strain evidence="18">CG_4_10_14_3_um_filter_34_13</strain>
        <strain evidence="19">CG_4_9_14_3_um_filter_33_16</strain>
    </source>
</reference>
<feature type="domain" description="Beta-ketoacyl-[acyl-carrier-protein] synthase III N-terminal" evidence="15">
    <location>
        <begin position="111"/>
        <end position="188"/>
    </location>
</feature>
<dbReference type="EMBL" id="MNYY01000084">
    <property type="protein sequence ID" value="OIP70492.1"/>
    <property type="molecule type" value="Genomic_DNA"/>
</dbReference>
<dbReference type="GO" id="GO:0005737">
    <property type="term" value="C:cytoplasm"/>
    <property type="evidence" value="ECO:0007669"/>
    <property type="project" value="UniProtKB-SubCell"/>
</dbReference>
<comment type="pathway">
    <text evidence="1 13">Lipid metabolism; fatty acid biosynthesis.</text>
</comment>
<protein>
    <recommendedName>
        <fullName evidence="3 13">Beta-ketoacyl-[acyl-carrier-protein] synthase III</fullName>
        <shortName evidence="13">Beta-ketoacyl-ACP synthase III</shortName>
        <shortName evidence="13">KAS III</shortName>
        <ecNumber evidence="3 13">2.3.1.180</ecNumber>
    </recommendedName>
    <alternativeName>
        <fullName evidence="13">3-oxoacyl-[acyl-carrier-protein] synthase 3</fullName>
    </alternativeName>
    <alternativeName>
        <fullName evidence="13">3-oxoacyl-[acyl-carrier-protein] synthase III</fullName>
    </alternativeName>
</protein>
<feature type="domain" description="Beta-ketoacyl-[acyl-carrier-protein] synthase III C-terminal" evidence="14">
    <location>
        <begin position="240"/>
        <end position="329"/>
    </location>
</feature>
<keyword evidence="5 13" id="KW-0444">Lipid biosynthesis</keyword>
<dbReference type="Pfam" id="PF08545">
    <property type="entry name" value="ACP_syn_III"/>
    <property type="match status" value="1"/>
</dbReference>
<evidence type="ECO:0000256" key="1">
    <source>
        <dbReference type="ARBA" id="ARBA00005194"/>
    </source>
</evidence>
<evidence type="ECO:0000256" key="8">
    <source>
        <dbReference type="ARBA" id="ARBA00023098"/>
    </source>
</evidence>
<evidence type="ECO:0000313" key="20">
    <source>
        <dbReference type="Proteomes" id="UP000182763"/>
    </source>
</evidence>
<evidence type="ECO:0000256" key="6">
    <source>
        <dbReference type="ARBA" id="ARBA00022679"/>
    </source>
</evidence>
<dbReference type="InterPro" id="IPR013747">
    <property type="entry name" value="ACP_syn_III_C"/>
</dbReference>
<feature type="active site" evidence="13">
    <location>
        <position position="286"/>
    </location>
</feature>
<dbReference type="PANTHER" id="PTHR34069:SF2">
    <property type="entry name" value="BETA-KETOACYL-[ACYL-CARRIER-PROTEIN] SYNTHASE III"/>
    <property type="match status" value="1"/>
</dbReference>
<comment type="function">
    <text evidence="13">Catalyzes the condensation reaction of fatty acid synthesis by the addition to an acyl acceptor of two carbons from malonyl-ACP. Catalyzes the first condensation reaction which initiates fatty acid synthesis and may therefore play a role in governing the total rate of fatty acid production. Possesses both acetoacetyl-ACP synthase and acetyl transacylase activities. Its substrate specificity determines the biosynthesis of branched-chain and/or straight-chain of fatty acids.</text>
</comment>
<evidence type="ECO:0000313" key="16">
    <source>
        <dbReference type="EMBL" id="OIP70492.1"/>
    </source>
</evidence>
<evidence type="ECO:0000259" key="15">
    <source>
        <dbReference type="Pfam" id="PF08545"/>
    </source>
</evidence>
<evidence type="ECO:0000313" key="19">
    <source>
        <dbReference type="EMBL" id="PJB55561.1"/>
    </source>
</evidence>
<comment type="catalytic activity">
    <reaction evidence="12">
        <text>malonyl-[ACP] + acetyl-CoA + H(+) = 3-oxobutanoyl-[ACP] + CO2 + CoA</text>
        <dbReference type="Rhea" id="RHEA:12080"/>
        <dbReference type="Rhea" id="RHEA-COMP:9623"/>
        <dbReference type="Rhea" id="RHEA-COMP:9625"/>
        <dbReference type="ChEBI" id="CHEBI:15378"/>
        <dbReference type="ChEBI" id="CHEBI:16526"/>
        <dbReference type="ChEBI" id="CHEBI:57287"/>
        <dbReference type="ChEBI" id="CHEBI:57288"/>
        <dbReference type="ChEBI" id="CHEBI:78449"/>
        <dbReference type="ChEBI" id="CHEBI:78450"/>
        <dbReference type="EC" id="2.3.1.180"/>
    </reaction>
    <physiologicalReaction direction="left-to-right" evidence="12">
        <dbReference type="Rhea" id="RHEA:12081"/>
    </physiologicalReaction>
</comment>
<dbReference type="Gene3D" id="3.40.47.10">
    <property type="match status" value="1"/>
</dbReference>
<dbReference type="PANTHER" id="PTHR34069">
    <property type="entry name" value="3-OXOACYL-[ACYL-CARRIER-PROTEIN] SYNTHASE 3"/>
    <property type="match status" value="1"/>
</dbReference>
<dbReference type="EMBL" id="PFKO01000057">
    <property type="protein sequence ID" value="PIY33584.1"/>
    <property type="molecule type" value="Genomic_DNA"/>
</dbReference>
<dbReference type="EMBL" id="PFTV01000200">
    <property type="protein sequence ID" value="PJB55561.1"/>
    <property type="molecule type" value="Genomic_DNA"/>
</dbReference>
<dbReference type="GO" id="GO:0006633">
    <property type="term" value="P:fatty acid biosynthetic process"/>
    <property type="evidence" value="ECO:0007669"/>
    <property type="project" value="UniProtKB-UniRule"/>
</dbReference>
<dbReference type="InterPro" id="IPR004655">
    <property type="entry name" value="FabH"/>
</dbReference>
<dbReference type="SUPFAM" id="SSF53901">
    <property type="entry name" value="Thiolase-like"/>
    <property type="match status" value="1"/>
</dbReference>
<accession>A0A2M8C954</accession>
<name>A0A1J5GE05_9BACT</name>
<evidence type="ECO:0000313" key="22">
    <source>
        <dbReference type="Proteomes" id="UP000230646"/>
    </source>
</evidence>
<dbReference type="GO" id="GO:0004315">
    <property type="term" value="F:3-oxoacyl-[acyl-carrier-protein] synthase activity"/>
    <property type="evidence" value="ECO:0007669"/>
    <property type="project" value="InterPro"/>
</dbReference>
<evidence type="ECO:0000256" key="3">
    <source>
        <dbReference type="ARBA" id="ARBA00012333"/>
    </source>
</evidence>
<sequence>MIKNCRNVKIIGTGSYIPKKVLTNDDLEKIVDTSNEWIIARTGISERHLAEDNETTSDLSSKAALKALKDANIEPKEIDLIIVATNSPDMVFPATACLVQEKIKAVNAATFDLQAGCTGFVYALIVAWQFISAGFYNNALIIGAETLSKFVDWTDRNTCVLFGDGAGAVILKAKEEKGILSGYLGGDGSKADMIMLPAGLSKNPASHETIEKRMHYVKMKGNEVFKNAVKSMKRSTIKALEKCNLSVKDVDCFIPHQANIRIILVVLKVLGIKKDKVFINLDKYGNTSAASVAIALDEAVKEGKIKNNNIVVLTSFGAGLTYGSIVFRWNK</sequence>
<accession>A0A2M7K9E8</accession>
<keyword evidence="10 13" id="KW-0511">Multifunctional enzyme</keyword>
<evidence type="ECO:0000259" key="14">
    <source>
        <dbReference type="Pfam" id="PF08541"/>
    </source>
</evidence>
<comment type="caution">
    <text evidence="16">The sequence shown here is derived from an EMBL/GenBank/DDBJ whole genome shotgun (WGS) entry which is preliminary data.</text>
</comment>
<feature type="region of interest" description="ACP-binding" evidence="13">
    <location>
        <begin position="257"/>
        <end position="261"/>
    </location>
</feature>
<evidence type="ECO:0000256" key="11">
    <source>
        <dbReference type="ARBA" id="ARBA00023315"/>
    </source>
</evidence>
<dbReference type="AlphaFoldDB" id="A0A1J5GE05"/>
<evidence type="ECO:0000313" key="17">
    <source>
        <dbReference type="EMBL" id="PIX34752.1"/>
    </source>
</evidence>
<dbReference type="NCBIfam" id="NF006829">
    <property type="entry name" value="PRK09352.1"/>
    <property type="match status" value="1"/>
</dbReference>
<evidence type="ECO:0000256" key="4">
    <source>
        <dbReference type="ARBA" id="ARBA00022490"/>
    </source>
</evidence>
<comment type="subunit">
    <text evidence="13">Homodimer.</text>
</comment>
<evidence type="ECO:0000256" key="7">
    <source>
        <dbReference type="ARBA" id="ARBA00022832"/>
    </source>
</evidence>
<feature type="active site" evidence="13">
    <location>
        <position position="117"/>
    </location>
</feature>
<evidence type="ECO:0000256" key="12">
    <source>
        <dbReference type="ARBA" id="ARBA00051096"/>
    </source>
</evidence>
<dbReference type="GO" id="GO:0044550">
    <property type="term" value="P:secondary metabolite biosynthetic process"/>
    <property type="evidence" value="ECO:0007669"/>
    <property type="project" value="TreeGrafter"/>
</dbReference>